<comment type="caution">
    <text evidence="1">The sequence shown here is derived from an EMBL/GenBank/DDBJ whole genome shotgun (WGS) entry which is preliminary data.</text>
</comment>
<evidence type="ECO:0008006" key="2">
    <source>
        <dbReference type="Google" id="ProtNLM"/>
    </source>
</evidence>
<reference evidence="1" key="1">
    <citation type="submission" date="2019-08" db="EMBL/GenBank/DDBJ databases">
        <authorList>
            <person name="Kucharzyk K."/>
            <person name="Murdoch R.W."/>
            <person name="Higgins S."/>
            <person name="Loffler F."/>
        </authorList>
    </citation>
    <scope>NUCLEOTIDE SEQUENCE</scope>
</reference>
<organism evidence="1">
    <name type="scientific">bioreactor metagenome</name>
    <dbReference type="NCBI Taxonomy" id="1076179"/>
    <lineage>
        <taxon>unclassified sequences</taxon>
        <taxon>metagenomes</taxon>
        <taxon>ecological metagenomes</taxon>
    </lineage>
</organism>
<dbReference type="EMBL" id="VSSQ01009055">
    <property type="protein sequence ID" value="MPM40587.1"/>
    <property type="molecule type" value="Genomic_DNA"/>
</dbReference>
<name>A0A644ZIN3_9ZZZZ</name>
<proteinExistence type="predicted"/>
<accession>A0A644ZIN3</accession>
<evidence type="ECO:0000313" key="1">
    <source>
        <dbReference type="EMBL" id="MPM40587.1"/>
    </source>
</evidence>
<sequence>MKEIKIDNCPYCGATEFTKGYQTAQGSMYPQTFGLKLGCPIEHTICTECGSIVHSRVTKIERFK</sequence>
<protein>
    <recommendedName>
        <fullName evidence="2">Transcription initiation factor TFIIIB</fullName>
    </recommendedName>
</protein>
<gene>
    <name evidence="1" type="ORF">SDC9_87231</name>
</gene>
<dbReference type="AlphaFoldDB" id="A0A644ZIN3"/>